<protein>
    <submittedName>
        <fullName evidence="1">Uncharacterized protein</fullName>
    </submittedName>
</protein>
<organism evidence="1 2">
    <name type="scientific">Dendrobium nobile</name>
    <name type="common">Orchid</name>
    <dbReference type="NCBI Taxonomy" id="94219"/>
    <lineage>
        <taxon>Eukaryota</taxon>
        <taxon>Viridiplantae</taxon>
        <taxon>Streptophyta</taxon>
        <taxon>Embryophyta</taxon>
        <taxon>Tracheophyta</taxon>
        <taxon>Spermatophyta</taxon>
        <taxon>Magnoliopsida</taxon>
        <taxon>Liliopsida</taxon>
        <taxon>Asparagales</taxon>
        <taxon>Orchidaceae</taxon>
        <taxon>Epidendroideae</taxon>
        <taxon>Malaxideae</taxon>
        <taxon>Dendrobiinae</taxon>
        <taxon>Dendrobium</taxon>
    </lineage>
</organism>
<gene>
    <name evidence="1" type="ORF">KFK09_015596</name>
</gene>
<comment type="caution">
    <text evidence="1">The sequence shown here is derived from an EMBL/GenBank/DDBJ whole genome shotgun (WGS) entry which is preliminary data.</text>
</comment>
<accession>A0A8T3B580</accession>
<reference evidence="1" key="1">
    <citation type="journal article" date="2022" name="Front. Genet.">
        <title>Chromosome-Scale Assembly of the Dendrobium nobile Genome Provides Insights Into the Molecular Mechanism of the Biosynthesis of the Medicinal Active Ingredient of Dendrobium.</title>
        <authorList>
            <person name="Xu Q."/>
            <person name="Niu S.-C."/>
            <person name="Li K.-L."/>
            <person name="Zheng P.-J."/>
            <person name="Zhang X.-J."/>
            <person name="Jia Y."/>
            <person name="Liu Y."/>
            <person name="Niu Y.-X."/>
            <person name="Yu L.-H."/>
            <person name="Chen D.-F."/>
            <person name="Zhang G.-Q."/>
        </authorList>
    </citation>
    <scope>NUCLEOTIDE SEQUENCE</scope>
    <source>
        <tissue evidence="1">Leaf</tissue>
    </source>
</reference>
<dbReference type="Proteomes" id="UP000829196">
    <property type="component" value="Unassembled WGS sequence"/>
</dbReference>
<proteinExistence type="predicted"/>
<dbReference type="EMBL" id="JAGYWB010000011">
    <property type="protein sequence ID" value="KAI0504644.1"/>
    <property type="molecule type" value="Genomic_DNA"/>
</dbReference>
<sequence>MDQQTRGSRVAAGSGEWGSAKGLLAGGSHWPAANFLDGRTGPAARRNLGEEFQKTDKSRVSERNAKLKAGVFERLSDLPWLFWFLVL</sequence>
<name>A0A8T3B580_DENNO</name>
<evidence type="ECO:0000313" key="1">
    <source>
        <dbReference type="EMBL" id="KAI0504644.1"/>
    </source>
</evidence>
<keyword evidence="2" id="KW-1185">Reference proteome</keyword>
<dbReference type="AlphaFoldDB" id="A0A8T3B580"/>
<evidence type="ECO:0000313" key="2">
    <source>
        <dbReference type="Proteomes" id="UP000829196"/>
    </source>
</evidence>